<evidence type="ECO:0000313" key="8">
    <source>
        <dbReference type="EMBL" id="KUO03748.1"/>
    </source>
</evidence>
<proteinExistence type="predicted"/>
<evidence type="ECO:0000256" key="5">
    <source>
        <dbReference type="PROSITE-ProRule" id="PRU00169"/>
    </source>
</evidence>
<dbReference type="InterPro" id="IPR016032">
    <property type="entry name" value="Sig_transdc_resp-reg_C-effctor"/>
</dbReference>
<dbReference type="InterPro" id="IPR000792">
    <property type="entry name" value="Tscrpt_reg_LuxR_C"/>
</dbReference>
<protein>
    <submittedName>
        <fullName evidence="8">LuxR family transcriptional regulator</fullName>
    </submittedName>
</protein>
<organism evidence="8 9">
    <name type="scientific">Streptomyces caeruleatus</name>
    <dbReference type="NCBI Taxonomy" id="661399"/>
    <lineage>
        <taxon>Bacteria</taxon>
        <taxon>Bacillati</taxon>
        <taxon>Actinomycetota</taxon>
        <taxon>Actinomycetes</taxon>
        <taxon>Kitasatosporales</taxon>
        <taxon>Streptomycetaceae</taxon>
        <taxon>Streptomyces</taxon>
    </lineage>
</organism>
<dbReference type="InterPro" id="IPR039420">
    <property type="entry name" value="WalR-like"/>
</dbReference>
<dbReference type="InterPro" id="IPR058245">
    <property type="entry name" value="NreC/VraR/RcsB-like_REC"/>
</dbReference>
<dbReference type="InterPro" id="IPR001789">
    <property type="entry name" value="Sig_transdc_resp-reg_receiver"/>
</dbReference>
<dbReference type="EMBL" id="LMWY01000015">
    <property type="protein sequence ID" value="KUO03748.1"/>
    <property type="molecule type" value="Genomic_DNA"/>
</dbReference>
<dbReference type="GO" id="GO:0006355">
    <property type="term" value="P:regulation of DNA-templated transcription"/>
    <property type="evidence" value="ECO:0007669"/>
    <property type="project" value="InterPro"/>
</dbReference>
<dbReference type="OrthoDB" id="9808843at2"/>
<evidence type="ECO:0000313" key="9">
    <source>
        <dbReference type="Proteomes" id="UP000053429"/>
    </source>
</evidence>
<feature type="domain" description="Response regulatory" evidence="7">
    <location>
        <begin position="8"/>
        <end position="120"/>
    </location>
</feature>
<dbReference type="InterPro" id="IPR011006">
    <property type="entry name" value="CheY-like_superfamily"/>
</dbReference>
<evidence type="ECO:0000259" key="6">
    <source>
        <dbReference type="PROSITE" id="PS50043"/>
    </source>
</evidence>
<evidence type="ECO:0000256" key="2">
    <source>
        <dbReference type="ARBA" id="ARBA00023015"/>
    </source>
</evidence>
<reference evidence="8 9" key="1">
    <citation type="submission" date="2015-10" db="EMBL/GenBank/DDBJ databases">
        <title>Draft genome sequence of Streptomyces caeruleatus NRRL B-24802, type strain for the species Streptomyces caeruleatus.</title>
        <authorList>
            <person name="Ruckert C."/>
            <person name="Winkler A."/>
            <person name="Kalinowski J."/>
            <person name="Kampfer P."/>
            <person name="Glaeser S."/>
        </authorList>
    </citation>
    <scope>NUCLEOTIDE SEQUENCE [LARGE SCALE GENOMIC DNA]</scope>
    <source>
        <strain evidence="8 9">NRRL B-24802</strain>
    </source>
</reference>
<dbReference type="Pfam" id="PF00072">
    <property type="entry name" value="Response_reg"/>
    <property type="match status" value="1"/>
</dbReference>
<feature type="domain" description="HTH luxR-type" evidence="6">
    <location>
        <begin position="146"/>
        <end position="211"/>
    </location>
</feature>
<dbReference type="PROSITE" id="PS50043">
    <property type="entry name" value="HTH_LUXR_2"/>
    <property type="match status" value="1"/>
</dbReference>
<keyword evidence="9" id="KW-1185">Reference proteome</keyword>
<dbReference type="PANTHER" id="PTHR43214:SF24">
    <property type="entry name" value="TRANSCRIPTIONAL REGULATORY PROTEIN NARL-RELATED"/>
    <property type="match status" value="1"/>
</dbReference>
<evidence type="ECO:0000256" key="4">
    <source>
        <dbReference type="ARBA" id="ARBA00023163"/>
    </source>
</evidence>
<dbReference type="SUPFAM" id="SSF52172">
    <property type="entry name" value="CheY-like"/>
    <property type="match status" value="1"/>
</dbReference>
<accession>A0A101U3Z0</accession>
<dbReference type="SMART" id="SM00448">
    <property type="entry name" value="REC"/>
    <property type="match status" value="1"/>
</dbReference>
<dbReference type="Gene3D" id="3.40.50.2300">
    <property type="match status" value="1"/>
</dbReference>
<dbReference type="AlphaFoldDB" id="A0A101U3Z0"/>
<evidence type="ECO:0000256" key="1">
    <source>
        <dbReference type="ARBA" id="ARBA00022553"/>
    </source>
</evidence>
<dbReference type="PANTHER" id="PTHR43214">
    <property type="entry name" value="TWO-COMPONENT RESPONSE REGULATOR"/>
    <property type="match status" value="1"/>
</dbReference>
<dbReference type="PROSITE" id="PS50110">
    <property type="entry name" value="RESPONSE_REGULATORY"/>
    <property type="match status" value="1"/>
</dbReference>
<dbReference type="STRING" id="661399.AQJ67_13330"/>
<name>A0A101U3Z0_9ACTN</name>
<keyword evidence="2" id="KW-0805">Transcription regulation</keyword>
<keyword evidence="4" id="KW-0804">Transcription</keyword>
<dbReference type="RefSeq" id="WP_062718865.1">
    <property type="nucleotide sequence ID" value="NZ_KQ948927.1"/>
</dbReference>
<dbReference type="SUPFAM" id="SSF46894">
    <property type="entry name" value="C-terminal effector domain of the bipartite response regulators"/>
    <property type="match status" value="1"/>
</dbReference>
<dbReference type="GO" id="GO:0003677">
    <property type="term" value="F:DNA binding"/>
    <property type="evidence" value="ECO:0007669"/>
    <property type="project" value="UniProtKB-KW"/>
</dbReference>
<dbReference type="Pfam" id="PF00196">
    <property type="entry name" value="GerE"/>
    <property type="match status" value="1"/>
</dbReference>
<keyword evidence="3" id="KW-0238">DNA-binding</keyword>
<feature type="modified residue" description="4-aspartylphosphate" evidence="5">
    <location>
        <position position="59"/>
    </location>
</feature>
<dbReference type="PRINTS" id="PR00038">
    <property type="entry name" value="HTHLUXR"/>
</dbReference>
<sequence length="215" mass="22711">MTTENAVRVLLCDDHPLYLDGMEAALSCVPDIEVVGRATTGAEALTLAAELRPDLVVMDLNLPDMSGIDAIRELSGVAILVLSMSEEDSSVLAALRAGAQGYLVKGARRAEILRAVRTVADGGAVFSGVVAAHLTACLTAPVGGGTPAALPELTDREREVLDLVARGHDNRRISRELFLSEKTVRNHLSHVFAKLRVRDRAAAVARARDAGLGQG</sequence>
<evidence type="ECO:0000256" key="3">
    <source>
        <dbReference type="ARBA" id="ARBA00023125"/>
    </source>
</evidence>
<gene>
    <name evidence="8" type="ORF">AQJ67_13330</name>
</gene>
<keyword evidence="1 5" id="KW-0597">Phosphoprotein</keyword>
<evidence type="ECO:0000259" key="7">
    <source>
        <dbReference type="PROSITE" id="PS50110"/>
    </source>
</evidence>
<comment type="caution">
    <text evidence="8">The sequence shown here is derived from an EMBL/GenBank/DDBJ whole genome shotgun (WGS) entry which is preliminary data.</text>
</comment>
<dbReference type="Proteomes" id="UP000053429">
    <property type="component" value="Unassembled WGS sequence"/>
</dbReference>
<dbReference type="CDD" id="cd06170">
    <property type="entry name" value="LuxR_C_like"/>
    <property type="match status" value="1"/>
</dbReference>
<dbReference type="SMART" id="SM00421">
    <property type="entry name" value="HTH_LUXR"/>
    <property type="match status" value="1"/>
</dbReference>
<dbReference type="PROSITE" id="PS00622">
    <property type="entry name" value="HTH_LUXR_1"/>
    <property type="match status" value="1"/>
</dbReference>
<dbReference type="CDD" id="cd17535">
    <property type="entry name" value="REC_NarL-like"/>
    <property type="match status" value="1"/>
</dbReference>
<dbReference type="GO" id="GO:0000160">
    <property type="term" value="P:phosphorelay signal transduction system"/>
    <property type="evidence" value="ECO:0007669"/>
    <property type="project" value="InterPro"/>
</dbReference>